<dbReference type="Proteomes" id="UP000784294">
    <property type="component" value="Unassembled WGS sequence"/>
</dbReference>
<evidence type="ECO:0000313" key="3">
    <source>
        <dbReference type="Proteomes" id="UP000784294"/>
    </source>
</evidence>
<comment type="caution">
    <text evidence="2">The sequence shown here is derived from an EMBL/GenBank/DDBJ whole genome shotgun (WGS) entry which is preliminary data.</text>
</comment>
<proteinExistence type="predicted"/>
<name>A0A3S5B2N3_9PLAT</name>
<accession>A0A3S5B2N3</accession>
<feature type="compositionally biased region" description="Low complexity" evidence="1">
    <location>
        <begin position="147"/>
        <end position="161"/>
    </location>
</feature>
<evidence type="ECO:0000256" key="1">
    <source>
        <dbReference type="SAM" id="MobiDB-lite"/>
    </source>
</evidence>
<gene>
    <name evidence="2" type="ORF">PXEA_LOCUS25248</name>
</gene>
<evidence type="ECO:0000313" key="2">
    <source>
        <dbReference type="EMBL" id="VEL31808.1"/>
    </source>
</evidence>
<dbReference type="AlphaFoldDB" id="A0A3S5B2N3"/>
<sequence>MCLGITSVYHHPAHDASLFKIPHPVLFVYHLRLLGKRDDSVAADFLSQKPLSKRLSDRARLGTHEPYQRPTLRRTLVMAESSEAGEFSRPLGRAPQRRSVRPSRTLRDSAKWTYYSLADVDEDAAGADAVIARNLMAELAQRKTDSTSDSATSSESAYSIK</sequence>
<organism evidence="2 3">
    <name type="scientific">Protopolystoma xenopodis</name>
    <dbReference type="NCBI Taxonomy" id="117903"/>
    <lineage>
        <taxon>Eukaryota</taxon>
        <taxon>Metazoa</taxon>
        <taxon>Spiralia</taxon>
        <taxon>Lophotrochozoa</taxon>
        <taxon>Platyhelminthes</taxon>
        <taxon>Monogenea</taxon>
        <taxon>Polyopisthocotylea</taxon>
        <taxon>Polystomatidea</taxon>
        <taxon>Polystomatidae</taxon>
        <taxon>Protopolystoma</taxon>
    </lineage>
</organism>
<keyword evidence="3" id="KW-1185">Reference proteome</keyword>
<dbReference type="EMBL" id="CAAALY010126739">
    <property type="protein sequence ID" value="VEL31808.1"/>
    <property type="molecule type" value="Genomic_DNA"/>
</dbReference>
<reference evidence="2" key="1">
    <citation type="submission" date="2018-11" db="EMBL/GenBank/DDBJ databases">
        <authorList>
            <consortium name="Pathogen Informatics"/>
        </authorList>
    </citation>
    <scope>NUCLEOTIDE SEQUENCE</scope>
</reference>
<protein>
    <submittedName>
        <fullName evidence="2">Uncharacterized protein</fullName>
    </submittedName>
</protein>
<feature type="region of interest" description="Disordered" evidence="1">
    <location>
        <begin position="140"/>
        <end position="161"/>
    </location>
</feature>
<feature type="region of interest" description="Disordered" evidence="1">
    <location>
        <begin position="61"/>
        <end position="105"/>
    </location>
</feature>